<dbReference type="Proteomes" id="UP000655588">
    <property type="component" value="Unassembled WGS sequence"/>
</dbReference>
<evidence type="ECO:0000313" key="2">
    <source>
        <dbReference type="Proteomes" id="UP000655588"/>
    </source>
</evidence>
<comment type="caution">
    <text evidence="1">The sequence shown here is derived from an EMBL/GenBank/DDBJ whole genome shotgun (WGS) entry which is preliminary data.</text>
</comment>
<protein>
    <submittedName>
        <fullName evidence="1">Uncharacterized protein</fullName>
    </submittedName>
</protein>
<evidence type="ECO:0000313" key="1">
    <source>
        <dbReference type="EMBL" id="KAF3425743.1"/>
    </source>
</evidence>
<reference evidence="1" key="1">
    <citation type="submission" date="2019-11" db="EMBL/GenBank/DDBJ databases">
        <title>The nuclear and mitochondrial genomes of Frieseomelitta varia - a highly eusocial stingless bee (Meliponini) with a permanently sterile worker caste.</title>
        <authorList>
            <person name="Freitas F.C.P."/>
            <person name="Lourenco A.P."/>
            <person name="Nunes F.M.F."/>
            <person name="Paschoal A.R."/>
            <person name="Abreu F.C.P."/>
            <person name="Barbin F.O."/>
            <person name="Bataglia L."/>
            <person name="Cardoso-Junior C.A.M."/>
            <person name="Cervoni M.S."/>
            <person name="Silva S.R."/>
            <person name="Dalarmi F."/>
            <person name="Del Lama M.A."/>
            <person name="Depintor T.S."/>
            <person name="Ferreira K.M."/>
            <person name="Goria P.S."/>
            <person name="Jaskot M.C."/>
            <person name="Lago D.C."/>
            <person name="Luna-Lucena D."/>
            <person name="Moda L.M."/>
            <person name="Nascimento L."/>
            <person name="Pedrino M."/>
            <person name="Rabico F.O."/>
            <person name="Sanches F.C."/>
            <person name="Santos D.E."/>
            <person name="Santos C.G."/>
            <person name="Vieira J."/>
            <person name="Lopes T.F."/>
            <person name="Barchuk A.R."/>
            <person name="Hartfelder K."/>
            <person name="Simoes Z.L.P."/>
            <person name="Bitondi M.M.G."/>
            <person name="Pinheiro D.G."/>
        </authorList>
    </citation>
    <scope>NUCLEOTIDE SEQUENCE</scope>
    <source>
        <strain evidence="1">USP_RPSP 00005682</strain>
        <tissue evidence="1">Whole individual</tissue>
    </source>
</reference>
<organism evidence="1 2">
    <name type="scientific">Frieseomelitta varia</name>
    <dbReference type="NCBI Taxonomy" id="561572"/>
    <lineage>
        <taxon>Eukaryota</taxon>
        <taxon>Metazoa</taxon>
        <taxon>Ecdysozoa</taxon>
        <taxon>Arthropoda</taxon>
        <taxon>Hexapoda</taxon>
        <taxon>Insecta</taxon>
        <taxon>Pterygota</taxon>
        <taxon>Neoptera</taxon>
        <taxon>Endopterygota</taxon>
        <taxon>Hymenoptera</taxon>
        <taxon>Apocrita</taxon>
        <taxon>Aculeata</taxon>
        <taxon>Apoidea</taxon>
        <taxon>Anthophila</taxon>
        <taxon>Apidae</taxon>
        <taxon>Frieseomelitta</taxon>
    </lineage>
</organism>
<dbReference type="EMBL" id="WNWW01000360">
    <property type="protein sequence ID" value="KAF3425743.1"/>
    <property type="molecule type" value="Genomic_DNA"/>
</dbReference>
<accession>A0A833WA81</accession>
<gene>
    <name evidence="1" type="ORF">E2986_12178</name>
</gene>
<name>A0A833WA81_9HYME</name>
<proteinExistence type="predicted"/>
<sequence>MPLLLFFLRYVQCINYDSYMLYMCIQIKFYIDQVRMEESLVQDLTGMRILTKYIENMSHIQIFLCTKTFYTHFYKIL</sequence>
<dbReference type="AlphaFoldDB" id="A0A833WA81"/>
<keyword evidence="2" id="KW-1185">Reference proteome</keyword>